<evidence type="ECO:0000313" key="2">
    <source>
        <dbReference type="EMBL" id="THE66199.1"/>
    </source>
</evidence>
<gene>
    <name evidence="2" type="ORF">D8Y22_04610</name>
</gene>
<keyword evidence="3" id="KW-1185">Reference proteome</keyword>
<feature type="compositionally biased region" description="Basic and acidic residues" evidence="1">
    <location>
        <begin position="53"/>
        <end position="67"/>
    </location>
</feature>
<accession>A0A4S3TPC3</accession>
<dbReference type="AlphaFoldDB" id="A0A4S3TPC3"/>
<dbReference type="Proteomes" id="UP000318864">
    <property type="component" value="Unassembled WGS sequence"/>
</dbReference>
<evidence type="ECO:0000313" key="3">
    <source>
        <dbReference type="Proteomes" id="UP000318864"/>
    </source>
</evidence>
<protein>
    <submittedName>
        <fullName evidence="2">Uncharacterized protein</fullName>
    </submittedName>
</protein>
<reference evidence="2 3" key="1">
    <citation type="submission" date="2018-10" db="EMBL/GenBank/DDBJ databases">
        <title>Natronolimnobius sp. XQ-INN 246 isolated from Inner Mongolia Autonomous Region of China.</title>
        <authorList>
            <person name="Xue Q."/>
        </authorList>
    </citation>
    <scope>NUCLEOTIDE SEQUENCE [LARGE SCALE GENOMIC DNA]</scope>
    <source>
        <strain evidence="2 3">XQ-INN 246</strain>
    </source>
</reference>
<feature type="region of interest" description="Disordered" evidence="1">
    <location>
        <begin position="1"/>
        <end position="97"/>
    </location>
</feature>
<organism evidence="2 3">
    <name type="scientific">Salinadaptatus halalkaliphilus</name>
    <dbReference type="NCBI Taxonomy" id="2419781"/>
    <lineage>
        <taxon>Archaea</taxon>
        <taxon>Methanobacteriati</taxon>
        <taxon>Methanobacteriota</taxon>
        <taxon>Stenosarchaea group</taxon>
        <taxon>Halobacteria</taxon>
        <taxon>Halobacteriales</taxon>
        <taxon>Natrialbaceae</taxon>
        <taxon>Salinadaptatus</taxon>
    </lineage>
</organism>
<sequence>MLERQPTEVSIQSTMNDRHDDRRDRTDRRTDRTTERERYRDESGDWTEGNTGRPRDGGQHHPREHVDQPGQSDEDVSNRRHVHHGEQGDDGTPHDQY</sequence>
<comment type="caution">
    <text evidence="2">The sequence shown here is derived from an EMBL/GenBank/DDBJ whole genome shotgun (WGS) entry which is preliminary data.</text>
</comment>
<feature type="compositionally biased region" description="Basic and acidic residues" evidence="1">
    <location>
        <begin position="84"/>
        <end position="97"/>
    </location>
</feature>
<feature type="compositionally biased region" description="Basic and acidic residues" evidence="1">
    <location>
        <begin position="16"/>
        <end position="43"/>
    </location>
</feature>
<dbReference type="EMBL" id="RBZW01000012">
    <property type="protein sequence ID" value="THE66199.1"/>
    <property type="molecule type" value="Genomic_DNA"/>
</dbReference>
<evidence type="ECO:0000256" key="1">
    <source>
        <dbReference type="SAM" id="MobiDB-lite"/>
    </source>
</evidence>
<name>A0A4S3TPC3_9EURY</name>
<proteinExistence type="predicted"/>